<evidence type="ECO:0000313" key="2">
    <source>
        <dbReference type="WBParaSite" id="PDA_v2.g25605.t1"/>
    </source>
</evidence>
<evidence type="ECO:0000313" key="1">
    <source>
        <dbReference type="Proteomes" id="UP000887578"/>
    </source>
</evidence>
<protein>
    <submittedName>
        <fullName evidence="2">Uncharacterized protein</fullName>
    </submittedName>
</protein>
<accession>A0A914Q2X9</accession>
<proteinExistence type="predicted"/>
<name>A0A914Q2X9_9BILA</name>
<keyword evidence="1" id="KW-1185">Reference proteome</keyword>
<organism evidence="1 2">
    <name type="scientific">Panagrolaimus davidi</name>
    <dbReference type="NCBI Taxonomy" id="227884"/>
    <lineage>
        <taxon>Eukaryota</taxon>
        <taxon>Metazoa</taxon>
        <taxon>Ecdysozoa</taxon>
        <taxon>Nematoda</taxon>
        <taxon>Chromadorea</taxon>
        <taxon>Rhabditida</taxon>
        <taxon>Tylenchina</taxon>
        <taxon>Panagrolaimomorpha</taxon>
        <taxon>Panagrolaimoidea</taxon>
        <taxon>Panagrolaimidae</taxon>
        <taxon>Panagrolaimus</taxon>
    </lineage>
</organism>
<reference evidence="2" key="1">
    <citation type="submission" date="2022-11" db="UniProtKB">
        <authorList>
            <consortium name="WormBaseParasite"/>
        </authorList>
    </citation>
    <scope>IDENTIFICATION</scope>
</reference>
<dbReference type="Proteomes" id="UP000887578">
    <property type="component" value="Unplaced"/>
</dbReference>
<dbReference type="WBParaSite" id="PDA_v2.g25605.t1">
    <property type="protein sequence ID" value="PDA_v2.g25605.t1"/>
    <property type="gene ID" value="PDA_v2.g25605"/>
</dbReference>
<dbReference type="AlphaFoldDB" id="A0A914Q2X9"/>
<sequence>MASLIPLISKRGVRSLNPHFFRAPWPFVKNKSLGWRKIGPITYEKSKYPGQDREFPEISPKFMQNNDPRLRRKFFAF</sequence>